<dbReference type="InterPro" id="IPR027417">
    <property type="entry name" value="P-loop_NTPase"/>
</dbReference>
<evidence type="ECO:0000256" key="4">
    <source>
        <dbReference type="ARBA" id="ARBA00022840"/>
    </source>
</evidence>
<dbReference type="EMBL" id="JBIAZU010000008">
    <property type="protein sequence ID" value="MFF5296313.1"/>
    <property type="molecule type" value="Genomic_DNA"/>
</dbReference>
<feature type="transmembrane region" description="Helical" evidence="7">
    <location>
        <begin position="23"/>
        <end position="43"/>
    </location>
</feature>
<comment type="subcellular location">
    <subcellularLocation>
        <location evidence="1">Cell membrane</location>
        <topology evidence="1">Multi-pass membrane protein</topology>
    </subcellularLocation>
</comment>
<dbReference type="SUPFAM" id="SSF52540">
    <property type="entry name" value="P-loop containing nucleoside triphosphate hydrolases"/>
    <property type="match status" value="1"/>
</dbReference>
<gene>
    <name evidence="10" type="ORF">ACFY35_43335</name>
</gene>
<dbReference type="InterPro" id="IPR039421">
    <property type="entry name" value="Type_1_exporter"/>
</dbReference>
<feature type="transmembrane region" description="Helical" evidence="7">
    <location>
        <begin position="130"/>
        <end position="155"/>
    </location>
</feature>
<dbReference type="RefSeq" id="WP_157296993.1">
    <property type="nucleotide sequence ID" value="NZ_JBIAZU010000008.1"/>
</dbReference>
<dbReference type="Pfam" id="PF00005">
    <property type="entry name" value="ABC_tran"/>
    <property type="match status" value="1"/>
</dbReference>
<dbReference type="InterPro" id="IPR003439">
    <property type="entry name" value="ABC_transporter-like_ATP-bd"/>
</dbReference>
<dbReference type="Gene3D" id="1.20.1560.10">
    <property type="entry name" value="ABC transporter type 1, transmembrane domain"/>
    <property type="match status" value="1"/>
</dbReference>
<keyword evidence="3" id="KW-0547">Nucleotide-binding</keyword>
<reference evidence="10 11" key="1">
    <citation type="submission" date="2024-10" db="EMBL/GenBank/DDBJ databases">
        <title>The Natural Products Discovery Center: Release of the First 8490 Sequenced Strains for Exploring Actinobacteria Biosynthetic Diversity.</title>
        <authorList>
            <person name="Kalkreuter E."/>
            <person name="Kautsar S.A."/>
            <person name="Yang D."/>
            <person name="Bader C.D."/>
            <person name="Teijaro C.N."/>
            <person name="Fluegel L."/>
            <person name="Davis C.M."/>
            <person name="Simpson J.R."/>
            <person name="Lauterbach L."/>
            <person name="Steele A.D."/>
            <person name="Gui C."/>
            <person name="Meng S."/>
            <person name="Li G."/>
            <person name="Viehrig K."/>
            <person name="Ye F."/>
            <person name="Su P."/>
            <person name="Kiefer A.F."/>
            <person name="Nichols A."/>
            <person name="Cepeda A.J."/>
            <person name="Yan W."/>
            <person name="Fan B."/>
            <person name="Jiang Y."/>
            <person name="Adhikari A."/>
            <person name="Zheng C.-J."/>
            <person name="Schuster L."/>
            <person name="Cowan T.M."/>
            <person name="Smanski M.J."/>
            <person name="Chevrette M.G."/>
            <person name="De Carvalho L.P.S."/>
            <person name="Shen B."/>
        </authorList>
    </citation>
    <scope>NUCLEOTIDE SEQUENCE [LARGE SCALE GENOMIC DNA]</scope>
    <source>
        <strain evidence="10 11">NPDC000087</strain>
    </source>
</reference>
<feature type="transmembrane region" description="Helical" evidence="7">
    <location>
        <begin position="250"/>
        <end position="267"/>
    </location>
</feature>
<evidence type="ECO:0000256" key="3">
    <source>
        <dbReference type="ARBA" id="ARBA00022741"/>
    </source>
</evidence>
<keyword evidence="2 7" id="KW-0812">Transmembrane</keyword>
<dbReference type="InterPro" id="IPR036640">
    <property type="entry name" value="ABC1_TM_sf"/>
</dbReference>
<dbReference type="SMART" id="SM00382">
    <property type="entry name" value="AAA"/>
    <property type="match status" value="1"/>
</dbReference>
<keyword evidence="4 10" id="KW-0067">ATP-binding</keyword>
<comment type="caution">
    <text evidence="10">The sequence shown here is derived from an EMBL/GenBank/DDBJ whole genome shotgun (WGS) entry which is preliminary data.</text>
</comment>
<evidence type="ECO:0000256" key="6">
    <source>
        <dbReference type="ARBA" id="ARBA00023136"/>
    </source>
</evidence>
<keyword evidence="5 7" id="KW-1133">Transmembrane helix</keyword>
<keyword evidence="6 7" id="KW-0472">Membrane</keyword>
<dbReference type="InterPro" id="IPR003593">
    <property type="entry name" value="AAA+_ATPase"/>
</dbReference>
<protein>
    <submittedName>
        <fullName evidence="10">ATP-binding cassette domain-containing protein</fullName>
    </submittedName>
</protein>
<name>A0ABW6WTC8_9ACTN</name>
<evidence type="ECO:0000313" key="10">
    <source>
        <dbReference type="EMBL" id="MFF5296313.1"/>
    </source>
</evidence>
<dbReference type="PANTHER" id="PTHR24221:SF654">
    <property type="entry name" value="ATP-BINDING CASSETTE SUB-FAMILY B MEMBER 6"/>
    <property type="match status" value="1"/>
</dbReference>
<feature type="domain" description="ABC transmembrane type-1" evidence="9">
    <location>
        <begin position="23"/>
        <end position="306"/>
    </location>
</feature>
<feature type="transmembrane region" description="Helical" evidence="7">
    <location>
        <begin position="161"/>
        <end position="179"/>
    </location>
</feature>
<feature type="domain" description="ABC transporter" evidence="8">
    <location>
        <begin position="339"/>
        <end position="584"/>
    </location>
</feature>
<dbReference type="CDD" id="cd03228">
    <property type="entry name" value="ABCC_MRP_Like"/>
    <property type="match status" value="1"/>
</dbReference>
<proteinExistence type="predicted"/>
<dbReference type="PANTHER" id="PTHR24221">
    <property type="entry name" value="ATP-BINDING CASSETTE SUB-FAMILY B"/>
    <property type="match status" value="1"/>
</dbReference>
<evidence type="ECO:0000259" key="9">
    <source>
        <dbReference type="PROSITE" id="PS50929"/>
    </source>
</evidence>
<evidence type="ECO:0000256" key="2">
    <source>
        <dbReference type="ARBA" id="ARBA00022692"/>
    </source>
</evidence>
<evidence type="ECO:0000256" key="1">
    <source>
        <dbReference type="ARBA" id="ARBA00004651"/>
    </source>
</evidence>
<accession>A0ABW6WTC8</accession>
<dbReference type="SUPFAM" id="SSF90123">
    <property type="entry name" value="ABC transporter transmembrane region"/>
    <property type="match status" value="1"/>
</dbReference>
<dbReference type="Gene3D" id="3.40.50.300">
    <property type="entry name" value="P-loop containing nucleotide triphosphate hydrolases"/>
    <property type="match status" value="1"/>
</dbReference>
<dbReference type="GO" id="GO:0005524">
    <property type="term" value="F:ATP binding"/>
    <property type="evidence" value="ECO:0007669"/>
    <property type="project" value="UniProtKB-KW"/>
</dbReference>
<evidence type="ECO:0000256" key="7">
    <source>
        <dbReference type="SAM" id="Phobius"/>
    </source>
</evidence>
<evidence type="ECO:0000313" key="11">
    <source>
        <dbReference type="Proteomes" id="UP001602245"/>
    </source>
</evidence>
<dbReference type="PROSITE" id="PS50893">
    <property type="entry name" value="ABC_TRANSPORTER_2"/>
    <property type="match status" value="1"/>
</dbReference>
<evidence type="ECO:0000256" key="5">
    <source>
        <dbReference type="ARBA" id="ARBA00022989"/>
    </source>
</evidence>
<sequence length="590" mass="62777">MRDWLRLLGHVTRQTLRSGRRSAVVLAGLTVGQAAVIAAMALSQRALVDSSAAHRVAGVVAAVVVGAAAYAIMAATGRIRGNLMIILVARTRARLSEEIQRRVSSIPTLTHLEHAPHIDRWNRIFDSSGAIAAMPWSALDSVVSVLGLVVTVGLLVSVSPWLVLLLVLAVPLVLANRWADRALRDARDAGTPLLRRSTRLHELCVTPEPAKEVMLSDGGAELGREAGRLWDQAARQEAAAQLRGAVRRSLAWAVYAAGFAVAMVIVADLIHSGAATVGTAVLVVSLVTQLQSQLRQVLDSMAVAAEAGHAVSHYWWLRRYAESFSAEGAAPPAALVEGITLDEVSFRYPGAGDDALRSVSLSLPAGSTVAIVGANGAGKSTLIKVITGLYAPTGGSVAVDGVPVSDLSPEMWRARLSGVYQDFARLRLRLRETVGVGQVRFVRQGAAVGEAIERAGAPLLTGLEGQLGAEFGGPEPSLGQWQRLAVARSLMREVRGDLPPLCVVLDEPTAALDPLAEREMFEHFVGQVRAARLRGAVTVLVSHRFTTVRMADHIVVLDDGRVTEQGSHADLMAAGGGYAELYHLQERAYR</sequence>
<dbReference type="PROSITE" id="PS50929">
    <property type="entry name" value="ABC_TM1F"/>
    <property type="match status" value="1"/>
</dbReference>
<keyword evidence="11" id="KW-1185">Reference proteome</keyword>
<organism evidence="10 11">
    <name type="scientific">Paractinoplanes globisporus</name>
    <dbReference type="NCBI Taxonomy" id="113565"/>
    <lineage>
        <taxon>Bacteria</taxon>
        <taxon>Bacillati</taxon>
        <taxon>Actinomycetota</taxon>
        <taxon>Actinomycetes</taxon>
        <taxon>Micromonosporales</taxon>
        <taxon>Micromonosporaceae</taxon>
        <taxon>Paractinoplanes</taxon>
    </lineage>
</organism>
<evidence type="ECO:0000259" key="8">
    <source>
        <dbReference type="PROSITE" id="PS50893"/>
    </source>
</evidence>
<feature type="transmembrane region" description="Helical" evidence="7">
    <location>
        <begin position="55"/>
        <end position="75"/>
    </location>
</feature>
<dbReference type="InterPro" id="IPR011527">
    <property type="entry name" value="ABC1_TM_dom"/>
</dbReference>
<dbReference type="Proteomes" id="UP001602245">
    <property type="component" value="Unassembled WGS sequence"/>
</dbReference>